<dbReference type="EMBL" id="VUMI01000005">
    <property type="protein sequence ID" value="MSS87675.1"/>
    <property type="molecule type" value="Genomic_DNA"/>
</dbReference>
<dbReference type="InterPro" id="IPR001927">
    <property type="entry name" value="Na/Gal_symport"/>
</dbReference>
<dbReference type="GO" id="GO:0008643">
    <property type="term" value="P:carbohydrate transport"/>
    <property type="evidence" value="ECO:0007669"/>
    <property type="project" value="InterPro"/>
</dbReference>
<keyword evidence="3" id="KW-1185">Reference proteome</keyword>
<dbReference type="GO" id="GO:0005886">
    <property type="term" value="C:plasma membrane"/>
    <property type="evidence" value="ECO:0007669"/>
    <property type="project" value="TreeGrafter"/>
</dbReference>
<dbReference type="NCBIfam" id="TIGR00792">
    <property type="entry name" value="gph"/>
    <property type="match status" value="1"/>
</dbReference>
<sequence length="457" mass="50386">MNEKKYLKWYNKVGYGSGDIAGNVVYAFLTSFVMIYLTDTVGLNAGIVGTLIAVSKLFDGVTDLFFGSMIDKTKSRMGKARPWMLYGYFGCAITLVGIFAIPTSLGKTAQYAWFFICYTLLNAVFYTANNIAYSALTSLVTKNNKERVEMGSFRFIFAFSTSLLIQAITIGFVAKLGGGAEAWRMVAIIYAILGVITNTLSVFSVKELSDEELREDDENADKAAGDEKYSLIDAAKLLVANKYYLMICATYILQQLYSAMLGVGTYYMKYVMGNENLFSYFAWAINIPLIIALIITPSLVSKWKGMYKLNMYGYAVGTLGRALVVVAAYMGNIPLMFLFTGVAAFGMGPWQGDMNAVIAECSQYTYFTKGKRVEGTMYSCTSLGVKLGGGLGVAIQGWLLELAGYKGTLAVQPDSAINMLHIMYLWLPVIITLLITFIMSKMKVEKANAELREARKA</sequence>
<comment type="caution">
    <text evidence="2">The sequence shown here is derived from an EMBL/GenBank/DDBJ whole genome shotgun (WGS) entry which is preliminary data.</text>
</comment>
<dbReference type="GO" id="GO:0015293">
    <property type="term" value="F:symporter activity"/>
    <property type="evidence" value="ECO:0007669"/>
    <property type="project" value="InterPro"/>
</dbReference>
<feature type="transmembrane region" description="Helical" evidence="1">
    <location>
        <begin position="243"/>
        <end position="268"/>
    </location>
</feature>
<feature type="transmembrane region" description="Helical" evidence="1">
    <location>
        <begin position="280"/>
        <end position="301"/>
    </location>
</feature>
<dbReference type="PANTHER" id="PTHR11328:SF24">
    <property type="entry name" value="MAJOR FACILITATOR SUPERFAMILY (MFS) PROFILE DOMAIN-CONTAINING PROTEIN"/>
    <property type="match status" value="1"/>
</dbReference>
<feature type="transmembrane region" description="Helical" evidence="1">
    <location>
        <begin position="186"/>
        <end position="205"/>
    </location>
</feature>
<dbReference type="PANTHER" id="PTHR11328">
    <property type="entry name" value="MAJOR FACILITATOR SUPERFAMILY DOMAIN-CONTAINING PROTEIN"/>
    <property type="match status" value="1"/>
</dbReference>
<feature type="transmembrane region" description="Helical" evidence="1">
    <location>
        <begin position="153"/>
        <end position="174"/>
    </location>
</feature>
<dbReference type="RefSeq" id="WP_154463695.1">
    <property type="nucleotide sequence ID" value="NZ_JAXDZL010000084.1"/>
</dbReference>
<evidence type="ECO:0000313" key="2">
    <source>
        <dbReference type="EMBL" id="MSS87675.1"/>
    </source>
</evidence>
<dbReference type="SUPFAM" id="SSF103473">
    <property type="entry name" value="MFS general substrate transporter"/>
    <property type="match status" value="1"/>
</dbReference>
<feature type="transmembrane region" description="Helical" evidence="1">
    <location>
        <begin position="419"/>
        <end position="439"/>
    </location>
</feature>
<organism evidence="2 3">
    <name type="scientific">Eisenbergiella porci</name>
    <dbReference type="NCBI Taxonomy" id="2652274"/>
    <lineage>
        <taxon>Bacteria</taxon>
        <taxon>Bacillati</taxon>
        <taxon>Bacillota</taxon>
        <taxon>Clostridia</taxon>
        <taxon>Lachnospirales</taxon>
        <taxon>Lachnospiraceae</taxon>
        <taxon>Eisenbergiella</taxon>
    </lineage>
</organism>
<evidence type="ECO:0000313" key="3">
    <source>
        <dbReference type="Proteomes" id="UP000436047"/>
    </source>
</evidence>
<dbReference type="Gene3D" id="1.20.1250.20">
    <property type="entry name" value="MFS general substrate transporter like domains"/>
    <property type="match status" value="1"/>
</dbReference>
<feature type="transmembrane region" description="Helical" evidence="1">
    <location>
        <begin position="20"/>
        <end position="37"/>
    </location>
</feature>
<keyword evidence="1" id="KW-0472">Membrane</keyword>
<evidence type="ECO:0000256" key="1">
    <source>
        <dbReference type="SAM" id="Phobius"/>
    </source>
</evidence>
<accession>A0A6N7WD57</accession>
<feature type="transmembrane region" description="Helical" evidence="1">
    <location>
        <begin position="322"/>
        <end position="345"/>
    </location>
</feature>
<gene>
    <name evidence="2" type="ORF">FYJ45_04800</name>
</gene>
<proteinExistence type="predicted"/>
<dbReference type="GO" id="GO:0006814">
    <property type="term" value="P:sodium ion transport"/>
    <property type="evidence" value="ECO:0007669"/>
    <property type="project" value="InterPro"/>
</dbReference>
<dbReference type="Pfam" id="PF13347">
    <property type="entry name" value="MFS_2"/>
    <property type="match status" value="1"/>
</dbReference>
<feature type="transmembrane region" description="Helical" evidence="1">
    <location>
        <begin position="111"/>
        <end position="132"/>
    </location>
</feature>
<keyword evidence="1" id="KW-1133">Transmembrane helix</keyword>
<keyword evidence="1" id="KW-0812">Transmembrane</keyword>
<dbReference type="InterPro" id="IPR036259">
    <property type="entry name" value="MFS_trans_sf"/>
</dbReference>
<dbReference type="AlphaFoldDB" id="A0A6N7WD57"/>
<feature type="transmembrane region" description="Helical" evidence="1">
    <location>
        <begin position="83"/>
        <end position="105"/>
    </location>
</feature>
<dbReference type="GeneID" id="86052401"/>
<dbReference type="Proteomes" id="UP000436047">
    <property type="component" value="Unassembled WGS sequence"/>
</dbReference>
<dbReference type="InterPro" id="IPR039672">
    <property type="entry name" value="MFS_2"/>
</dbReference>
<name>A0A6N7WD57_9FIRM</name>
<feature type="transmembrane region" description="Helical" evidence="1">
    <location>
        <begin position="43"/>
        <end position="62"/>
    </location>
</feature>
<protein>
    <submittedName>
        <fullName evidence="2">MFS transporter</fullName>
    </submittedName>
</protein>
<reference evidence="2 3" key="1">
    <citation type="submission" date="2019-08" db="EMBL/GenBank/DDBJ databases">
        <title>In-depth cultivation of the pig gut microbiome towards novel bacterial diversity and tailored functional studies.</title>
        <authorList>
            <person name="Wylensek D."/>
            <person name="Hitch T.C.A."/>
            <person name="Clavel T."/>
        </authorList>
    </citation>
    <scope>NUCLEOTIDE SEQUENCE [LARGE SCALE GENOMIC DNA]</scope>
    <source>
        <strain evidence="2 3">WCA-389-WT-23B</strain>
    </source>
</reference>